<proteinExistence type="predicted"/>
<feature type="transmembrane region" description="Helical" evidence="3">
    <location>
        <begin position="17"/>
        <end position="35"/>
    </location>
</feature>
<evidence type="ECO:0000256" key="2">
    <source>
        <dbReference type="SAM" id="MobiDB-lite"/>
    </source>
</evidence>
<dbReference type="Proteomes" id="UP001177592">
    <property type="component" value="Plasmid paNv_CAN3"/>
</dbReference>
<feature type="compositionally biased region" description="Polar residues" evidence="2">
    <location>
        <begin position="144"/>
        <end position="157"/>
    </location>
</feature>
<reference evidence="5" key="2">
    <citation type="submission" date="2023-04" db="EMBL/GenBank/DDBJ databases">
        <title>Genome dynamics across the evolutionary transition to endosymbiosis.</title>
        <authorList>
            <person name="Siozios S."/>
            <person name="Nadal-Jimenez P."/>
            <person name="Azagi T."/>
            <person name="Sprong H."/>
            <person name="Frost C.L."/>
            <person name="Parratt S.R."/>
            <person name="Taylor G."/>
            <person name="Brettell L."/>
            <person name="Lew K.C."/>
            <person name="Croft L."/>
            <person name="King K.C."/>
            <person name="Brockhurst M.A."/>
            <person name="Hypsa V."/>
            <person name="Novakova E."/>
            <person name="Darby A.C."/>
            <person name="Hurst G.D.D."/>
        </authorList>
    </citation>
    <scope>NUCLEOTIDE SEQUENCE</scope>
    <source>
        <strain evidence="5">ANv_CAN</strain>
        <plasmid evidence="5">paNv_CAN3</plasmid>
    </source>
</reference>
<dbReference type="EMBL" id="FN545218">
    <property type="protein sequence ID" value="CBA74031.1"/>
    <property type="molecule type" value="Genomic_DNA"/>
</dbReference>
<organism evidence="4">
    <name type="scientific">Arsenophonus nasoniae</name>
    <name type="common">son-killer infecting Nasonia vitripennis</name>
    <dbReference type="NCBI Taxonomy" id="638"/>
    <lineage>
        <taxon>Bacteria</taxon>
        <taxon>Pseudomonadati</taxon>
        <taxon>Pseudomonadota</taxon>
        <taxon>Gammaproteobacteria</taxon>
        <taxon>Enterobacterales</taxon>
        <taxon>Morganellaceae</taxon>
        <taxon>Arsenophonus</taxon>
    </lineage>
</organism>
<keyword evidence="5" id="KW-0614">Plasmid</keyword>
<protein>
    <submittedName>
        <fullName evidence="4">Conjugative transfer pilus assembly protein TraB</fullName>
    </submittedName>
    <submittedName>
        <fullName evidence="5">TraB/VirB10 family protein</fullName>
    </submittedName>
</protein>
<evidence type="ECO:0000313" key="6">
    <source>
        <dbReference type="Proteomes" id="UP001177592"/>
    </source>
</evidence>
<dbReference type="Pfam" id="PF03743">
    <property type="entry name" value="TrbI"/>
    <property type="match status" value="1"/>
</dbReference>
<reference evidence="4" key="1">
    <citation type="journal article" date="2010" name="Insect Mol. Biol.">
        <title>The draft genome sequence of Arsenophonus nasoniae, son-killer bacterium of Nasonia vitripennis, reveals genes associated with virulence and symbiosis.</title>
        <authorList>
            <person name="Wilkes T."/>
            <person name="Darby A.C."/>
            <person name="Choi J."/>
            <person name="Colborne J.K."/>
            <person name="Werren J.H."/>
            <person name="Hurst G.D.D."/>
        </authorList>
    </citation>
    <scope>NUCLEOTIDE SEQUENCE</scope>
</reference>
<dbReference type="EMBL" id="CP123526">
    <property type="protein sequence ID" value="WGM08391.1"/>
    <property type="molecule type" value="Genomic_DNA"/>
</dbReference>
<name>D2U0R2_9GAMM</name>
<sequence>MSIKEKYDNLSPKAKKFLLWGGGGTLLIIALYFFTSVPDQSYEVKKENSKPTTNLITSGDTQGVSQESIAADLRRIEEELIAVKQQRETDQKEISELNKKQTQLSQDNNDLRFQIKNQQPTYQITPKVTKNTPNAYENELQKIYQNNDLPYSNNHVQNGDRGKDETKSDTFANEESYPEIMRFDGVASDGAEKGGALGESLNSKKESDKPKINNDEAIEGTYLPASSIIPTVALSGMDAPTAKQARENPYPMLLRVKKDAILPNNFSADIKECGILAVGYGELSSERAYLRSNTITCIRDDGAVFEAAFDSFAVGEDGKAGIRGRLVTKQGQYLAKALIAGFLQAGAEMFSVQQLPTITLGRVGDDKVNSPYQQINSNKLQGAAMKGVGGALNRLADFYMDMAQDLFPVIEIDPARSIDLIVTKGVKLNFRQTN</sequence>
<dbReference type="CDD" id="cd16430">
    <property type="entry name" value="TraB"/>
    <property type="match status" value="1"/>
</dbReference>
<feature type="compositionally biased region" description="Basic and acidic residues" evidence="2">
    <location>
        <begin position="202"/>
        <end position="214"/>
    </location>
</feature>
<evidence type="ECO:0000256" key="3">
    <source>
        <dbReference type="SAM" id="Phobius"/>
    </source>
</evidence>
<accession>D2U0R2</accession>
<dbReference type="RefSeq" id="WP_026823448.1">
    <property type="nucleotide sequence ID" value="NZ_CP123526.1"/>
</dbReference>
<evidence type="ECO:0000256" key="1">
    <source>
        <dbReference type="SAM" id="Coils"/>
    </source>
</evidence>
<feature type="region of interest" description="Disordered" evidence="2">
    <location>
        <begin position="144"/>
        <end position="175"/>
    </location>
</feature>
<feature type="region of interest" description="Disordered" evidence="2">
    <location>
        <begin position="188"/>
        <end position="217"/>
    </location>
</feature>
<dbReference type="AlphaFoldDB" id="D2U0R2"/>
<gene>
    <name evidence="4" type="primary">traB</name>
    <name evidence="4" type="ORF">ARN_21000</name>
    <name evidence="5" type="ORF">QE258_23455</name>
</gene>
<feature type="compositionally biased region" description="Basic and acidic residues" evidence="2">
    <location>
        <begin position="158"/>
        <end position="168"/>
    </location>
</feature>
<dbReference type="InterPro" id="IPR005498">
    <property type="entry name" value="T4SS_VirB10/TraB/TrbI"/>
</dbReference>
<keyword evidence="3" id="KW-0812">Transmembrane</keyword>
<keyword evidence="6" id="KW-1185">Reference proteome</keyword>
<geneLocation type="plasmid" evidence="5 6">
    <name>paNv_CAN3</name>
</geneLocation>
<feature type="coiled-coil region" evidence="1">
    <location>
        <begin position="73"/>
        <end position="100"/>
    </location>
</feature>
<keyword evidence="1" id="KW-0175">Coiled coil</keyword>
<keyword evidence="3" id="KW-0472">Membrane</keyword>
<evidence type="ECO:0000313" key="5">
    <source>
        <dbReference type="EMBL" id="WGM08391.1"/>
    </source>
</evidence>
<keyword evidence="3" id="KW-1133">Transmembrane helix</keyword>
<evidence type="ECO:0000313" key="4">
    <source>
        <dbReference type="EMBL" id="CBA74031.1"/>
    </source>
</evidence>